<gene>
    <name evidence="2" type="ORF">DT076_06195</name>
</gene>
<name>A0A367YWH8_9ACTN</name>
<evidence type="ECO:0000313" key="3">
    <source>
        <dbReference type="Proteomes" id="UP000252770"/>
    </source>
</evidence>
<evidence type="ECO:0008006" key="4">
    <source>
        <dbReference type="Google" id="ProtNLM"/>
    </source>
</evidence>
<evidence type="ECO:0000313" key="2">
    <source>
        <dbReference type="EMBL" id="RCK70253.1"/>
    </source>
</evidence>
<accession>A0A367YWH8</accession>
<sequence>MLTTDEDSVARARETARDAAALLARHQVPGELVLTGGSSLPGLLTQGDVDLHLRVGPGELDVAVERLHRVAEPVHRHLWTDEFATFERPVPPVVGIAVTVVGGEHDTRFVRGWARLRDDPVARDRYHELKRGTGVEAAKSASSTPWPTTGTRSLRANATTSTLSLRVLKMEVHSSSGPGHGGRAGRTCGR</sequence>
<dbReference type="InterPro" id="IPR043519">
    <property type="entry name" value="NT_sf"/>
</dbReference>
<feature type="region of interest" description="Disordered" evidence="1">
    <location>
        <begin position="134"/>
        <end position="153"/>
    </location>
</feature>
<reference evidence="2 3" key="1">
    <citation type="submission" date="2018-07" db="EMBL/GenBank/DDBJ databases">
        <title>Desertimonas flava gen. nov. sp. nov.</title>
        <authorList>
            <person name="Liu S."/>
        </authorList>
    </citation>
    <scope>NUCLEOTIDE SEQUENCE [LARGE SCALE GENOMIC DNA]</scope>
    <source>
        <strain evidence="2 3">16Sb5-5</strain>
    </source>
</reference>
<dbReference type="RefSeq" id="WP_114125795.1">
    <property type="nucleotide sequence ID" value="NZ_QOUI01000003.1"/>
</dbReference>
<comment type="caution">
    <text evidence="2">The sequence shown here is derived from an EMBL/GenBank/DDBJ whole genome shotgun (WGS) entry which is preliminary data.</text>
</comment>
<dbReference type="EMBL" id="QOUI01000003">
    <property type="protein sequence ID" value="RCK70253.1"/>
    <property type="molecule type" value="Genomic_DNA"/>
</dbReference>
<evidence type="ECO:0000256" key="1">
    <source>
        <dbReference type="SAM" id="MobiDB-lite"/>
    </source>
</evidence>
<dbReference type="Proteomes" id="UP000252770">
    <property type="component" value="Unassembled WGS sequence"/>
</dbReference>
<keyword evidence="3" id="KW-1185">Reference proteome</keyword>
<dbReference type="SUPFAM" id="SSF81301">
    <property type="entry name" value="Nucleotidyltransferase"/>
    <property type="match status" value="1"/>
</dbReference>
<feature type="compositionally biased region" description="Polar residues" evidence="1">
    <location>
        <begin position="140"/>
        <end position="153"/>
    </location>
</feature>
<proteinExistence type="predicted"/>
<protein>
    <recommendedName>
        <fullName evidence="4">GrpB family protein</fullName>
    </recommendedName>
</protein>
<organism evidence="2 3">
    <name type="scientific">Desertihabitans brevis</name>
    <dbReference type="NCBI Taxonomy" id="2268447"/>
    <lineage>
        <taxon>Bacteria</taxon>
        <taxon>Bacillati</taxon>
        <taxon>Actinomycetota</taxon>
        <taxon>Actinomycetes</taxon>
        <taxon>Propionibacteriales</taxon>
        <taxon>Propionibacteriaceae</taxon>
        <taxon>Desertihabitans</taxon>
    </lineage>
</organism>
<dbReference type="AlphaFoldDB" id="A0A367YWH8"/>